<sequence length="79" mass="8948">MCTVLGLLNRSFHHKKRLQNRARFTTASVSVSKLHTCFNRISVETESISKLYPWLVTTSVSKLMSVSTCQKCIKVESVT</sequence>
<reference evidence="1" key="1">
    <citation type="journal article" date="2013" name="BMC Genomics">
        <title>Unscrambling butterfly oogenesis.</title>
        <authorList>
            <person name="Carter J.M."/>
            <person name="Baker S.C."/>
            <person name="Pink R."/>
            <person name="Carter D.R."/>
            <person name="Collins A."/>
            <person name="Tomlin J."/>
            <person name="Gibbs M."/>
            <person name="Breuker C.J."/>
        </authorList>
    </citation>
    <scope>NUCLEOTIDE SEQUENCE</scope>
    <source>
        <tissue evidence="1">Ovary</tissue>
    </source>
</reference>
<dbReference type="EMBL" id="GAIX01014236">
    <property type="protein sequence ID" value="JAA78324.1"/>
    <property type="molecule type" value="Transcribed_RNA"/>
</dbReference>
<organism evidence="1">
    <name type="scientific">Pararge aegeria</name>
    <name type="common">speckled wood butterfly</name>
    <dbReference type="NCBI Taxonomy" id="116150"/>
    <lineage>
        <taxon>Eukaryota</taxon>
        <taxon>Metazoa</taxon>
        <taxon>Ecdysozoa</taxon>
        <taxon>Arthropoda</taxon>
        <taxon>Hexapoda</taxon>
        <taxon>Insecta</taxon>
        <taxon>Pterygota</taxon>
        <taxon>Neoptera</taxon>
        <taxon>Endopterygota</taxon>
        <taxon>Lepidoptera</taxon>
        <taxon>Glossata</taxon>
        <taxon>Ditrysia</taxon>
        <taxon>Papilionoidea</taxon>
        <taxon>Nymphalidae</taxon>
        <taxon>Satyrinae</taxon>
        <taxon>Satyrini</taxon>
        <taxon>Parargina</taxon>
        <taxon>Pararge</taxon>
    </lineage>
</organism>
<accession>S4NMQ7</accession>
<reference evidence="1" key="2">
    <citation type="submission" date="2013-05" db="EMBL/GenBank/DDBJ databases">
        <authorList>
            <person name="Carter J.-M."/>
            <person name="Baker S.C."/>
            <person name="Pink R."/>
            <person name="Carter D.R.F."/>
            <person name="Collins A."/>
            <person name="Tomlin J."/>
            <person name="Gibbs M."/>
            <person name="Breuker C.J."/>
        </authorList>
    </citation>
    <scope>NUCLEOTIDE SEQUENCE</scope>
    <source>
        <tissue evidence="1">Ovary</tissue>
    </source>
</reference>
<evidence type="ECO:0000313" key="1">
    <source>
        <dbReference type="EMBL" id="JAA78324.1"/>
    </source>
</evidence>
<protein>
    <submittedName>
        <fullName evidence="1">Uncharacterized protein</fullName>
    </submittedName>
</protein>
<dbReference type="AlphaFoldDB" id="S4NMQ7"/>
<proteinExistence type="predicted"/>
<name>S4NMQ7_9NEOP</name>